<evidence type="ECO:0000313" key="10">
    <source>
        <dbReference type="Proteomes" id="UP001287356"/>
    </source>
</evidence>
<reference evidence="9" key="1">
    <citation type="journal article" date="2023" name="Mol. Phylogenet. Evol.">
        <title>Genome-scale phylogeny and comparative genomics of the fungal order Sordariales.</title>
        <authorList>
            <person name="Hensen N."/>
            <person name="Bonometti L."/>
            <person name="Westerberg I."/>
            <person name="Brannstrom I.O."/>
            <person name="Guillou S."/>
            <person name="Cros-Aarteil S."/>
            <person name="Calhoun S."/>
            <person name="Haridas S."/>
            <person name="Kuo A."/>
            <person name="Mondo S."/>
            <person name="Pangilinan J."/>
            <person name="Riley R."/>
            <person name="LaButti K."/>
            <person name="Andreopoulos B."/>
            <person name="Lipzen A."/>
            <person name="Chen C."/>
            <person name="Yan M."/>
            <person name="Daum C."/>
            <person name="Ng V."/>
            <person name="Clum A."/>
            <person name="Steindorff A."/>
            <person name="Ohm R.A."/>
            <person name="Martin F."/>
            <person name="Silar P."/>
            <person name="Natvig D.O."/>
            <person name="Lalanne C."/>
            <person name="Gautier V."/>
            <person name="Ament-Velasquez S.L."/>
            <person name="Kruys A."/>
            <person name="Hutchinson M.I."/>
            <person name="Powell A.J."/>
            <person name="Barry K."/>
            <person name="Miller A.N."/>
            <person name="Grigoriev I.V."/>
            <person name="Debuchy R."/>
            <person name="Gladieux P."/>
            <person name="Hiltunen Thoren M."/>
            <person name="Johannesson H."/>
        </authorList>
    </citation>
    <scope>NUCLEOTIDE SEQUENCE</scope>
    <source>
        <strain evidence="9">CBS 958.72</strain>
    </source>
</reference>
<evidence type="ECO:0000256" key="4">
    <source>
        <dbReference type="ARBA" id="ARBA00007920"/>
    </source>
</evidence>
<keyword evidence="5" id="KW-0256">Endoplasmic reticulum</keyword>
<evidence type="ECO:0000256" key="2">
    <source>
        <dbReference type="ARBA" id="ARBA00004240"/>
    </source>
</evidence>
<gene>
    <name evidence="9" type="ORF">B0T24DRAFT_687638</name>
</gene>
<dbReference type="PANTHER" id="PTHR48182:SF2">
    <property type="entry name" value="PROTEIN SERAC1"/>
    <property type="match status" value="1"/>
</dbReference>
<evidence type="ECO:0000256" key="1">
    <source>
        <dbReference type="ARBA" id="ARBA00004173"/>
    </source>
</evidence>
<protein>
    <submittedName>
        <fullName evidence="9">Alpha/Beta hydrolase protein</fullName>
    </submittedName>
</protein>
<keyword evidence="9" id="KW-0378">Hydrolase</keyword>
<keyword evidence="10" id="KW-1185">Reference proteome</keyword>
<sequence length="301" mass="33388">METADSKNAKQGVAGLYLVKDHSSDGRSSQSPIDIVAIHGINGHCVKSWEDAKTGTYWLRDLLPGKLPHARIMTFQYDSKVWLNTSAYGVHEIADQLLSCLTRNRDQDDQKDRPIVFLAHSLGGIITKSMLTKVREDSQLGTAGILNSTKGIIFFGTPHRGSKSTNWAAVVSKIASTTLLGQDSQLLKLLELHSPDLLKISQDFRGLASEYAITSFYEQNAHRMARTLIVDKMSAIVGLVHEDVLMLGGDHSSMCKFAKGDPRFDTVWCTRQFSLSQMADSSEPNAMIQDQWYANKSTWPV</sequence>
<proteinExistence type="inferred from homology"/>
<keyword evidence="6" id="KW-0496">Mitochondrion</keyword>
<dbReference type="GO" id="GO:0016020">
    <property type="term" value="C:membrane"/>
    <property type="evidence" value="ECO:0007669"/>
    <property type="project" value="UniProtKB-SubCell"/>
</dbReference>
<evidence type="ECO:0000256" key="3">
    <source>
        <dbReference type="ARBA" id="ARBA00004370"/>
    </source>
</evidence>
<comment type="subcellular location">
    <subcellularLocation>
        <location evidence="2">Endoplasmic reticulum</location>
    </subcellularLocation>
    <subcellularLocation>
        <location evidence="3">Membrane</location>
    </subcellularLocation>
    <subcellularLocation>
        <location evidence="1">Mitochondrion</location>
    </subcellularLocation>
</comment>
<evidence type="ECO:0000313" key="9">
    <source>
        <dbReference type="EMBL" id="KAK3383209.1"/>
    </source>
</evidence>
<dbReference type="InterPro" id="IPR029058">
    <property type="entry name" value="AB_hydrolase_fold"/>
</dbReference>
<dbReference type="InterPro" id="IPR007751">
    <property type="entry name" value="DUF676_lipase-like"/>
</dbReference>
<accession>A0AAE0NKL9</accession>
<feature type="domain" description="DUF676" evidence="8">
    <location>
        <begin position="35"/>
        <end position="202"/>
    </location>
</feature>
<keyword evidence="7" id="KW-0472">Membrane</keyword>
<dbReference type="GO" id="GO:0016787">
    <property type="term" value="F:hydrolase activity"/>
    <property type="evidence" value="ECO:0007669"/>
    <property type="project" value="UniProtKB-KW"/>
</dbReference>
<dbReference type="Pfam" id="PF05057">
    <property type="entry name" value="DUF676"/>
    <property type="match status" value="1"/>
</dbReference>
<dbReference type="EMBL" id="JAULSN010000001">
    <property type="protein sequence ID" value="KAK3383209.1"/>
    <property type="molecule type" value="Genomic_DNA"/>
</dbReference>
<dbReference type="InterPro" id="IPR052374">
    <property type="entry name" value="SERAC1"/>
</dbReference>
<dbReference type="PANTHER" id="PTHR48182">
    <property type="entry name" value="PROTEIN SERAC1"/>
    <property type="match status" value="1"/>
</dbReference>
<dbReference type="Proteomes" id="UP001287356">
    <property type="component" value="Unassembled WGS sequence"/>
</dbReference>
<reference evidence="9" key="2">
    <citation type="submission" date="2023-06" db="EMBL/GenBank/DDBJ databases">
        <authorList>
            <consortium name="Lawrence Berkeley National Laboratory"/>
            <person name="Haridas S."/>
            <person name="Hensen N."/>
            <person name="Bonometti L."/>
            <person name="Westerberg I."/>
            <person name="Brannstrom I.O."/>
            <person name="Guillou S."/>
            <person name="Cros-Aarteil S."/>
            <person name="Calhoun S."/>
            <person name="Kuo A."/>
            <person name="Mondo S."/>
            <person name="Pangilinan J."/>
            <person name="Riley R."/>
            <person name="Labutti K."/>
            <person name="Andreopoulos B."/>
            <person name="Lipzen A."/>
            <person name="Chen C."/>
            <person name="Yanf M."/>
            <person name="Daum C."/>
            <person name="Ng V."/>
            <person name="Clum A."/>
            <person name="Steindorff A."/>
            <person name="Ohm R."/>
            <person name="Martin F."/>
            <person name="Silar P."/>
            <person name="Natvig D."/>
            <person name="Lalanne C."/>
            <person name="Gautier V."/>
            <person name="Ament-Velasquez S.L."/>
            <person name="Kruys A."/>
            <person name="Hutchinson M.I."/>
            <person name="Powell A.J."/>
            <person name="Barry K."/>
            <person name="Miller A.N."/>
            <person name="Grigoriev I.V."/>
            <person name="Debuchy R."/>
            <person name="Gladieux P."/>
            <person name="Thoren M.H."/>
            <person name="Johannesson H."/>
        </authorList>
    </citation>
    <scope>NUCLEOTIDE SEQUENCE</scope>
    <source>
        <strain evidence="9">CBS 958.72</strain>
    </source>
</reference>
<evidence type="ECO:0000259" key="8">
    <source>
        <dbReference type="Pfam" id="PF05057"/>
    </source>
</evidence>
<evidence type="ECO:0000256" key="5">
    <source>
        <dbReference type="ARBA" id="ARBA00022824"/>
    </source>
</evidence>
<dbReference type="GO" id="GO:0005783">
    <property type="term" value="C:endoplasmic reticulum"/>
    <property type="evidence" value="ECO:0007669"/>
    <property type="project" value="UniProtKB-SubCell"/>
</dbReference>
<comment type="caution">
    <text evidence="9">The sequence shown here is derived from an EMBL/GenBank/DDBJ whole genome shotgun (WGS) entry which is preliminary data.</text>
</comment>
<organism evidence="9 10">
    <name type="scientific">Lasiosphaeria ovina</name>
    <dbReference type="NCBI Taxonomy" id="92902"/>
    <lineage>
        <taxon>Eukaryota</taxon>
        <taxon>Fungi</taxon>
        <taxon>Dikarya</taxon>
        <taxon>Ascomycota</taxon>
        <taxon>Pezizomycotina</taxon>
        <taxon>Sordariomycetes</taxon>
        <taxon>Sordariomycetidae</taxon>
        <taxon>Sordariales</taxon>
        <taxon>Lasiosphaeriaceae</taxon>
        <taxon>Lasiosphaeria</taxon>
    </lineage>
</organism>
<dbReference type="SUPFAM" id="SSF53474">
    <property type="entry name" value="alpha/beta-Hydrolases"/>
    <property type="match status" value="1"/>
</dbReference>
<dbReference type="Gene3D" id="3.40.50.1820">
    <property type="entry name" value="alpha/beta hydrolase"/>
    <property type="match status" value="1"/>
</dbReference>
<name>A0AAE0NKL9_9PEZI</name>
<evidence type="ECO:0000256" key="7">
    <source>
        <dbReference type="ARBA" id="ARBA00023136"/>
    </source>
</evidence>
<comment type="similarity">
    <text evidence="4">Belongs to the putative lipase ROG1 family.</text>
</comment>
<evidence type="ECO:0000256" key="6">
    <source>
        <dbReference type="ARBA" id="ARBA00023128"/>
    </source>
</evidence>
<dbReference type="AlphaFoldDB" id="A0AAE0NKL9"/>
<dbReference type="GO" id="GO:0005739">
    <property type="term" value="C:mitochondrion"/>
    <property type="evidence" value="ECO:0007669"/>
    <property type="project" value="UniProtKB-SubCell"/>
</dbReference>